<dbReference type="Gene3D" id="3.30.428.70">
    <property type="match status" value="1"/>
</dbReference>
<dbReference type="Pfam" id="PF19327">
    <property type="entry name" value="Ap4A_phos_N"/>
    <property type="match status" value="1"/>
</dbReference>
<dbReference type="PANTHER" id="PTHR38420">
    <property type="entry name" value="AP-4-A PHOSPHORYLASE II"/>
    <property type="match status" value="1"/>
</dbReference>
<name>A0A8H7LIK2_9AGAM</name>
<feature type="domain" description="Ap4A phosphorylase 1/2 N-terminal" evidence="2">
    <location>
        <begin position="8"/>
        <end position="174"/>
    </location>
</feature>
<dbReference type="InterPro" id="IPR009163">
    <property type="entry name" value="Ap4A_phos1/2"/>
</dbReference>
<organism evidence="3 4">
    <name type="scientific">Rhizoctonia solani</name>
    <dbReference type="NCBI Taxonomy" id="456999"/>
    <lineage>
        <taxon>Eukaryota</taxon>
        <taxon>Fungi</taxon>
        <taxon>Dikarya</taxon>
        <taxon>Basidiomycota</taxon>
        <taxon>Agaricomycotina</taxon>
        <taxon>Agaricomycetes</taxon>
        <taxon>Cantharellales</taxon>
        <taxon>Ceratobasidiaceae</taxon>
        <taxon>Rhizoctonia</taxon>
    </lineage>
</organism>
<dbReference type="InterPro" id="IPR019200">
    <property type="entry name" value="ATP_adenylylTrfase_C"/>
</dbReference>
<reference evidence="3" key="1">
    <citation type="submission" date="2020-09" db="EMBL/GenBank/DDBJ databases">
        <title>Comparative genome analyses of four rice-infecting Rhizoctonia solani isolates reveal extensive enrichment of homogalacturonan modification genes.</title>
        <authorList>
            <person name="Lee D.-Y."/>
            <person name="Jeon J."/>
            <person name="Kim K.-T."/>
            <person name="Cheong K."/>
            <person name="Song H."/>
            <person name="Choi G."/>
            <person name="Ko J."/>
            <person name="Opiyo S.O."/>
            <person name="Zuo S."/>
            <person name="Madhav S."/>
            <person name="Lee Y.-H."/>
            <person name="Wang G.-L."/>
        </authorList>
    </citation>
    <scope>NUCLEOTIDE SEQUENCE</scope>
    <source>
        <strain evidence="3">AG1-IA YN-7</strain>
    </source>
</reference>
<keyword evidence="3" id="KW-0548">Nucleotidyltransferase</keyword>
<dbReference type="PANTHER" id="PTHR38420:SF1">
    <property type="entry name" value="PUTATIVE (AFU_ORTHOLOGUE AFUA_5G14690)-RELATED"/>
    <property type="match status" value="1"/>
</dbReference>
<protein>
    <submittedName>
        <fullName evidence="3">ATP adenylyltransferase</fullName>
    </submittedName>
</protein>
<evidence type="ECO:0000313" key="4">
    <source>
        <dbReference type="Proteomes" id="UP000650582"/>
    </source>
</evidence>
<dbReference type="GO" id="GO:0009117">
    <property type="term" value="P:nucleotide metabolic process"/>
    <property type="evidence" value="ECO:0007669"/>
    <property type="project" value="InterPro"/>
</dbReference>
<dbReference type="GO" id="GO:0003877">
    <property type="term" value="F:ATP:ADP adenylyltransferase activity"/>
    <property type="evidence" value="ECO:0007669"/>
    <property type="project" value="InterPro"/>
</dbReference>
<evidence type="ECO:0000259" key="1">
    <source>
        <dbReference type="Pfam" id="PF09830"/>
    </source>
</evidence>
<comment type="caution">
    <text evidence="3">The sequence shown here is derived from an EMBL/GenBank/DDBJ whole genome shotgun (WGS) entry which is preliminary data.</text>
</comment>
<keyword evidence="3" id="KW-0808">Transferase</keyword>
<gene>
    <name evidence="3" type="ORF">RHS04_09135</name>
</gene>
<evidence type="ECO:0000313" key="3">
    <source>
        <dbReference type="EMBL" id="KAF8668101.1"/>
    </source>
</evidence>
<dbReference type="InterPro" id="IPR043171">
    <property type="entry name" value="Ap4A_phos1/2-like"/>
</dbReference>
<proteinExistence type="predicted"/>
<dbReference type="Proteomes" id="UP000650582">
    <property type="component" value="Unassembled WGS sequence"/>
</dbReference>
<dbReference type="EMBL" id="JACYCC010000347">
    <property type="protein sequence ID" value="KAF8668101.1"/>
    <property type="molecule type" value="Genomic_DNA"/>
</dbReference>
<dbReference type="SUPFAM" id="SSF54197">
    <property type="entry name" value="HIT-like"/>
    <property type="match status" value="1"/>
</dbReference>
<dbReference type="AlphaFoldDB" id="A0A8H7LIK2"/>
<accession>A0A8H7LIK2</accession>
<dbReference type="InterPro" id="IPR045759">
    <property type="entry name" value="Ap4A_phos1/2_N"/>
</dbReference>
<feature type="domain" description="ATP adenylyltransferase C-terminal" evidence="1">
    <location>
        <begin position="204"/>
        <end position="357"/>
    </location>
</feature>
<dbReference type="GO" id="GO:0005524">
    <property type="term" value="F:ATP binding"/>
    <property type="evidence" value="ECO:0007669"/>
    <property type="project" value="InterPro"/>
</dbReference>
<evidence type="ECO:0000259" key="2">
    <source>
        <dbReference type="Pfam" id="PF19327"/>
    </source>
</evidence>
<dbReference type="InterPro" id="IPR036265">
    <property type="entry name" value="HIT-like_sf"/>
</dbReference>
<sequence length="369" mass="40956">MSYLKHPEVVSSVYSKFEKAKSSGALFFYPSTRSRATEHNINFEITTCPALQKKPALPAPDFSKRDKPDPFAPPYVPDLFIGELKDELEGDDTTYMQLNKFSVIPGHFLMVTKGFHPQNSPLTPPELTQAYLLIRASQKAESPIFAFYNCGVDSGASQPHKHIQFVPTKAEEDDEDEDDSRPPVESYVQNLKIEDDTKVFSLPLPYVHLVQRLHLPKATVSGTRPLSEQALEELSSILTRTFLGLLDEAVQAIRIYHSRQNTTTGASDVGRASAPSYNIILTSEHMHLIPRLREHTIEELHPNKGEKSESDPEAYTPQKLSINSLGFAGMLLAKSDALAGAIKEKGVIELLSQVGVPNKGETSNYVHDS</sequence>
<dbReference type="Pfam" id="PF09830">
    <property type="entry name" value="ATP_transf"/>
    <property type="match status" value="1"/>
</dbReference>